<evidence type="ECO:0000256" key="4">
    <source>
        <dbReference type="SAM" id="SignalP"/>
    </source>
</evidence>
<dbReference type="PANTHER" id="PTHR30024:SF47">
    <property type="entry name" value="TAURINE-BINDING PERIPLASMIC PROTEIN"/>
    <property type="match status" value="1"/>
</dbReference>
<name>A0ABQ1KUX3_9RHOB</name>
<organism evidence="5 6">
    <name type="scientific">Marivita lacus</name>
    <dbReference type="NCBI Taxonomy" id="1323742"/>
    <lineage>
        <taxon>Bacteria</taxon>
        <taxon>Pseudomonadati</taxon>
        <taxon>Pseudomonadota</taxon>
        <taxon>Alphaproteobacteria</taxon>
        <taxon>Rhodobacterales</taxon>
        <taxon>Roseobacteraceae</taxon>
        <taxon>Marivita</taxon>
    </lineage>
</organism>
<dbReference type="RefSeq" id="WP_188482355.1">
    <property type="nucleotide sequence ID" value="NZ_BMFC01000005.1"/>
</dbReference>
<feature type="chain" id="PRO_5045984385" evidence="4">
    <location>
        <begin position="27"/>
        <end position="342"/>
    </location>
</feature>
<evidence type="ECO:0000313" key="6">
    <source>
        <dbReference type="Proteomes" id="UP000645462"/>
    </source>
</evidence>
<keyword evidence="6" id="KW-1185">Reference proteome</keyword>
<proteinExistence type="inferred from homology"/>
<dbReference type="PANTHER" id="PTHR30024">
    <property type="entry name" value="ALIPHATIC SULFONATES-BINDING PROTEIN-RELATED"/>
    <property type="match status" value="1"/>
</dbReference>
<evidence type="ECO:0000256" key="2">
    <source>
        <dbReference type="ARBA" id="ARBA00010742"/>
    </source>
</evidence>
<gene>
    <name evidence="5" type="ORF">GCM10011363_24770</name>
</gene>
<reference evidence="6" key="1">
    <citation type="journal article" date="2019" name="Int. J. Syst. Evol. Microbiol.">
        <title>The Global Catalogue of Microorganisms (GCM) 10K type strain sequencing project: providing services to taxonomists for standard genome sequencing and annotation.</title>
        <authorList>
            <consortium name="The Broad Institute Genomics Platform"/>
            <consortium name="The Broad Institute Genome Sequencing Center for Infectious Disease"/>
            <person name="Wu L."/>
            <person name="Ma J."/>
        </authorList>
    </citation>
    <scope>NUCLEOTIDE SEQUENCE [LARGE SCALE GENOMIC DNA]</scope>
    <source>
        <strain evidence="6">CGMCC 1.12478</strain>
    </source>
</reference>
<keyword evidence="3 4" id="KW-0732">Signal</keyword>
<dbReference type="Gene3D" id="3.40.190.10">
    <property type="entry name" value="Periplasmic binding protein-like II"/>
    <property type="match status" value="2"/>
</dbReference>
<accession>A0ABQ1KUX3</accession>
<dbReference type="Pfam" id="PF13379">
    <property type="entry name" value="NMT1_2"/>
    <property type="match status" value="1"/>
</dbReference>
<dbReference type="SUPFAM" id="SSF53850">
    <property type="entry name" value="Periplasmic binding protein-like II"/>
    <property type="match status" value="1"/>
</dbReference>
<evidence type="ECO:0000256" key="3">
    <source>
        <dbReference type="ARBA" id="ARBA00022729"/>
    </source>
</evidence>
<sequence>MMNRLKTLMQGCALVIAGLTASTAQAQDTAPLDPPQDVKVAYVPIMKFATMYVAEQRGLFDKYGLNVDLERVKSGTEAIAFLTQGSVDVGGIAIVTSLWSGWNRGLDIRIIAPGALEPMENSPTKLLVRKALADDGTITSVSDLSGRRVAVAGGPGSGGEYLLAKALERGDLSIRDIEPMNIANPDMPLAFENGGVDAAIAGSPFADQILEAGNATVLETDLTPGLMTVAFVASGKLLNERPEVAERFVLALTEAAALMQGNDYLAPENLEAYMTYTNSTEDALRSGSPVIYDPEMKIPVDGLADIERTHRENGRTEYTDPLDLSNVIDERFTEFARAALSQ</sequence>
<dbReference type="EMBL" id="BMFC01000005">
    <property type="protein sequence ID" value="GGC07111.1"/>
    <property type="molecule type" value="Genomic_DNA"/>
</dbReference>
<comment type="similarity">
    <text evidence="2">Belongs to the bacterial solute-binding protein SsuA/TauA family.</text>
</comment>
<protein>
    <submittedName>
        <fullName evidence="5">Nitrate ABC transporter substrate-binding protein</fullName>
    </submittedName>
</protein>
<comment type="caution">
    <text evidence="5">The sequence shown here is derived from an EMBL/GenBank/DDBJ whole genome shotgun (WGS) entry which is preliminary data.</text>
</comment>
<dbReference type="Proteomes" id="UP000645462">
    <property type="component" value="Unassembled WGS sequence"/>
</dbReference>
<evidence type="ECO:0000313" key="5">
    <source>
        <dbReference type="EMBL" id="GGC07111.1"/>
    </source>
</evidence>
<feature type="signal peptide" evidence="4">
    <location>
        <begin position="1"/>
        <end position="26"/>
    </location>
</feature>
<comment type="subcellular location">
    <subcellularLocation>
        <location evidence="1">Periplasm</location>
    </subcellularLocation>
</comment>
<evidence type="ECO:0000256" key="1">
    <source>
        <dbReference type="ARBA" id="ARBA00004418"/>
    </source>
</evidence>